<dbReference type="PANTHER" id="PTHR13774:SF39">
    <property type="entry name" value="BIOSYNTHESIS PROTEIN, PUTATIVE-RELATED"/>
    <property type="match status" value="1"/>
</dbReference>
<dbReference type="RefSeq" id="WP_343991087.1">
    <property type="nucleotide sequence ID" value="NZ_BAAANB010000021.1"/>
</dbReference>
<dbReference type="EMBL" id="BAAANB010000021">
    <property type="protein sequence ID" value="GAA2031358.1"/>
    <property type="molecule type" value="Genomic_DNA"/>
</dbReference>
<organism evidence="3 4">
    <name type="scientific">Terrabacter terrae</name>
    <dbReference type="NCBI Taxonomy" id="318434"/>
    <lineage>
        <taxon>Bacteria</taxon>
        <taxon>Bacillati</taxon>
        <taxon>Actinomycetota</taxon>
        <taxon>Actinomycetes</taxon>
        <taxon>Micrococcales</taxon>
        <taxon>Intrasporangiaceae</taxon>
        <taxon>Terrabacter</taxon>
    </lineage>
</organism>
<proteinExistence type="inferred from homology"/>
<sequence>MDQDSPTIERFAAFSDSPDSGNPAGVVLDAACLTATQMQQVAAALGYSETAFVTGPVHRAVGDGGGDRDAAAVIPVRYFAPAGEVDFCGHATIATTVALCDSVGEGSYTLGTRVGPVAITGRREGERTVGTLRSPAVGCVPLEEHLLAQLLESLHWSEQDLDPRFPPAIGLGGNRHPVLVPRDLARLEALAYDFPQLQRLSREQGWVTVHLTLPTEPGHWRARDPFPWGGVVEDPATGAAAAAFAGYLRHHGSAYPGDRFVIAQGLEMGRPSRIEVELLEEAALVSGSATRIRREGED</sequence>
<keyword evidence="4" id="KW-1185">Reference proteome</keyword>
<comment type="caution">
    <text evidence="3">The sequence shown here is derived from an EMBL/GenBank/DDBJ whole genome shotgun (WGS) entry which is preliminary data.</text>
</comment>
<evidence type="ECO:0000313" key="3">
    <source>
        <dbReference type="EMBL" id="GAA2031358.1"/>
    </source>
</evidence>
<dbReference type="Pfam" id="PF02567">
    <property type="entry name" value="PhzC-PhzF"/>
    <property type="match status" value="1"/>
</dbReference>
<reference evidence="3 4" key="1">
    <citation type="journal article" date="2019" name="Int. J. Syst. Evol. Microbiol.">
        <title>The Global Catalogue of Microorganisms (GCM) 10K type strain sequencing project: providing services to taxonomists for standard genome sequencing and annotation.</title>
        <authorList>
            <consortium name="The Broad Institute Genomics Platform"/>
            <consortium name="The Broad Institute Genome Sequencing Center for Infectious Disease"/>
            <person name="Wu L."/>
            <person name="Ma J."/>
        </authorList>
    </citation>
    <scope>NUCLEOTIDE SEQUENCE [LARGE SCALE GENOMIC DNA]</scope>
    <source>
        <strain evidence="3 4">JCM 14283</strain>
    </source>
</reference>
<dbReference type="SUPFAM" id="SSF54506">
    <property type="entry name" value="Diaminopimelate epimerase-like"/>
    <property type="match status" value="1"/>
</dbReference>
<evidence type="ECO:0000256" key="1">
    <source>
        <dbReference type="ARBA" id="ARBA00008270"/>
    </source>
</evidence>
<evidence type="ECO:0000256" key="2">
    <source>
        <dbReference type="ARBA" id="ARBA00023235"/>
    </source>
</evidence>
<dbReference type="PANTHER" id="PTHR13774">
    <property type="entry name" value="PHENAZINE BIOSYNTHESIS PROTEIN"/>
    <property type="match status" value="1"/>
</dbReference>
<evidence type="ECO:0000313" key="4">
    <source>
        <dbReference type="Proteomes" id="UP001501285"/>
    </source>
</evidence>
<protein>
    <submittedName>
        <fullName evidence="3">PhzF family phenazine biosynthesis isomerase</fullName>
    </submittedName>
</protein>
<dbReference type="NCBIfam" id="TIGR00654">
    <property type="entry name" value="PhzF_family"/>
    <property type="match status" value="1"/>
</dbReference>
<dbReference type="Proteomes" id="UP001501285">
    <property type="component" value="Unassembled WGS sequence"/>
</dbReference>
<dbReference type="PIRSF" id="PIRSF016184">
    <property type="entry name" value="PhzC_PhzF"/>
    <property type="match status" value="1"/>
</dbReference>
<keyword evidence="2 3" id="KW-0413">Isomerase</keyword>
<dbReference type="GO" id="GO:0016853">
    <property type="term" value="F:isomerase activity"/>
    <property type="evidence" value="ECO:0007669"/>
    <property type="project" value="UniProtKB-KW"/>
</dbReference>
<name>A0ABN2U7G5_9MICO</name>
<accession>A0ABN2U7G5</accession>
<dbReference type="Gene3D" id="3.10.310.10">
    <property type="entry name" value="Diaminopimelate Epimerase, Chain A, domain 1"/>
    <property type="match status" value="2"/>
</dbReference>
<gene>
    <name evidence="3" type="ORF">GCM10009740_21440</name>
</gene>
<comment type="similarity">
    <text evidence="1">Belongs to the PhzF family.</text>
</comment>
<dbReference type="InterPro" id="IPR003719">
    <property type="entry name" value="Phenazine_PhzF-like"/>
</dbReference>